<reference evidence="1" key="1">
    <citation type="submission" date="2020-10" db="EMBL/GenBank/DDBJ databases">
        <authorList>
            <person name="Gilroy R."/>
        </authorList>
    </citation>
    <scope>NUCLEOTIDE SEQUENCE</scope>
    <source>
        <strain evidence="1">CHK195-11698</strain>
    </source>
</reference>
<sequence>MKKERITCIKRDARGHIIGLETNQQHELDLETASEFFDPDLLHVMDSTDVYVNQLSRALLKKDPSNH</sequence>
<organism evidence="1 2">
    <name type="scientific">Candidatus Fimiplasma intestinipullorum</name>
    <dbReference type="NCBI Taxonomy" id="2840825"/>
    <lineage>
        <taxon>Bacteria</taxon>
        <taxon>Bacillati</taxon>
        <taxon>Bacillota</taxon>
        <taxon>Clostridia</taxon>
        <taxon>Eubacteriales</taxon>
        <taxon>Candidatus Fimiplasma</taxon>
    </lineage>
</organism>
<name>A0A9D1KZB8_9FIRM</name>
<dbReference type="AlphaFoldDB" id="A0A9D1KZB8"/>
<gene>
    <name evidence="1" type="ORF">IAD15_00605</name>
</gene>
<dbReference type="EMBL" id="DVMJ01000004">
    <property type="protein sequence ID" value="HIU12564.1"/>
    <property type="molecule type" value="Genomic_DNA"/>
</dbReference>
<comment type="caution">
    <text evidence="1">The sequence shown here is derived from an EMBL/GenBank/DDBJ whole genome shotgun (WGS) entry which is preliminary data.</text>
</comment>
<dbReference type="Proteomes" id="UP000824175">
    <property type="component" value="Unassembled WGS sequence"/>
</dbReference>
<evidence type="ECO:0000313" key="1">
    <source>
        <dbReference type="EMBL" id="HIU12564.1"/>
    </source>
</evidence>
<accession>A0A9D1KZB8</accession>
<reference evidence="1" key="2">
    <citation type="journal article" date="2021" name="PeerJ">
        <title>Extensive microbial diversity within the chicken gut microbiome revealed by metagenomics and culture.</title>
        <authorList>
            <person name="Gilroy R."/>
            <person name="Ravi A."/>
            <person name="Getino M."/>
            <person name="Pursley I."/>
            <person name="Horton D.L."/>
            <person name="Alikhan N.F."/>
            <person name="Baker D."/>
            <person name="Gharbi K."/>
            <person name="Hall N."/>
            <person name="Watson M."/>
            <person name="Adriaenssens E.M."/>
            <person name="Foster-Nyarko E."/>
            <person name="Jarju S."/>
            <person name="Secka A."/>
            <person name="Antonio M."/>
            <person name="Oren A."/>
            <person name="Chaudhuri R.R."/>
            <person name="La Ragione R."/>
            <person name="Hildebrand F."/>
            <person name="Pallen M.J."/>
        </authorList>
    </citation>
    <scope>NUCLEOTIDE SEQUENCE</scope>
    <source>
        <strain evidence="1">CHK195-11698</strain>
    </source>
</reference>
<protein>
    <submittedName>
        <fullName evidence="1">Uncharacterized protein</fullName>
    </submittedName>
</protein>
<evidence type="ECO:0000313" key="2">
    <source>
        <dbReference type="Proteomes" id="UP000824175"/>
    </source>
</evidence>
<proteinExistence type="predicted"/>